<proteinExistence type="predicted"/>
<feature type="compositionally biased region" description="Basic and acidic residues" evidence="1">
    <location>
        <begin position="272"/>
        <end position="281"/>
    </location>
</feature>
<evidence type="ECO:0000256" key="1">
    <source>
        <dbReference type="SAM" id="MobiDB-lite"/>
    </source>
</evidence>
<feature type="compositionally biased region" description="Basic residues" evidence="1">
    <location>
        <begin position="215"/>
        <end position="224"/>
    </location>
</feature>
<dbReference type="Proteomes" id="UP001176521">
    <property type="component" value="Unassembled WGS sequence"/>
</dbReference>
<evidence type="ECO:0000313" key="2">
    <source>
        <dbReference type="EMBL" id="KAK0524417.1"/>
    </source>
</evidence>
<sequence>MAQSKNAKWCTFLSLCGDAVLTHVESQGHLHTYSADLYDAGGQEYEFKVAQWSRNKPDDGLYIFTNVPFATASRRVDIGDANASRHVPPEIDGSDPVSPSVEDADASFNGIGVIKEVSENRKEAIVAGFTFLNKEAGWTPWEVKINFEETSRWENWTVPQARSLVTFDAIVGEQDKEGPLRGIIRRLSYIMDAPRNLLQALGVGNGSSAFTDKKSKLRGIHAGKRARDQDGESSSAAGSPSKSDAGPSSPPTPASTQLNGGPGPSTPATGNSRDEKGKTKAAEIQTPPSPTLPTSRSKRTRSD</sequence>
<feature type="compositionally biased region" description="Low complexity" evidence="1">
    <location>
        <begin position="232"/>
        <end position="247"/>
    </location>
</feature>
<organism evidence="2 3">
    <name type="scientific">Tilletia horrida</name>
    <dbReference type="NCBI Taxonomy" id="155126"/>
    <lineage>
        <taxon>Eukaryota</taxon>
        <taxon>Fungi</taxon>
        <taxon>Dikarya</taxon>
        <taxon>Basidiomycota</taxon>
        <taxon>Ustilaginomycotina</taxon>
        <taxon>Exobasidiomycetes</taxon>
        <taxon>Tilletiales</taxon>
        <taxon>Tilletiaceae</taxon>
        <taxon>Tilletia</taxon>
    </lineage>
</organism>
<dbReference type="AlphaFoldDB" id="A0AAN6JIM5"/>
<evidence type="ECO:0000313" key="3">
    <source>
        <dbReference type="Proteomes" id="UP001176521"/>
    </source>
</evidence>
<gene>
    <name evidence="2" type="ORF">OC842_005841</name>
</gene>
<reference evidence="2" key="1">
    <citation type="journal article" date="2023" name="PhytoFront">
        <title>Draft Genome Resources of Seven Strains of Tilletia horrida, Causal Agent of Kernel Smut of Rice.</title>
        <authorList>
            <person name="Khanal S."/>
            <person name="Antony Babu S."/>
            <person name="Zhou X.G."/>
        </authorList>
    </citation>
    <scope>NUCLEOTIDE SEQUENCE</scope>
    <source>
        <strain evidence="2">TX3</strain>
    </source>
</reference>
<dbReference type="EMBL" id="JAPDMQ010000452">
    <property type="protein sequence ID" value="KAK0524417.1"/>
    <property type="molecule type" value="Genomic_DNA"/>
</dbReference>
<name>A0AAN6JIM5_9BASI</name>
<protein>
    <submittedName>
        <fullName evidence="2">Uncharacterized protein</fullName>
    </submittedName>
</protein>
<comment type="caution">
    <text evidence="2">The sequence shown here is derived from an EMBL/GenBank/DDBJ whole genome shotgun (WGS) entry which is preliminary data.</text>
</comment>
<feature type="region of interest" description="Disordered" evidence="1">
    <location>
        <begin position="208"/>
        <end position="303"/>
    </location>
</feature>
<accession>A0AAN6JIM5</accession>
<keyword evidence="3" id="KW-1185">Reference proteome</keyword>